<feature type="transmembrane region" description="Helical" evidence="7">
    <location>
        <begin position="127"/>
        <end position="145"/>
    </location>
</feature>
<feature type="transmembrane region" description="Helical" evidence="7">
    <location>
        <begin position="76"/>
        <end position="99"/>
    </location>
</feature>
<dbReference type="PANTHER" id="PTHR16024">
    <property type="entry name" value="XK-RELATED PROTEIN"/>
    <property type="match status" value="1"/>
</dbReference>
<sequence>MYLKKHESKLLLIPKNEDKEDAGIIAVLTDRVPSVLIVRWFDLFCFGFAMCSYVLDFFSDIGIAIFHFWAGRHLSGALVLTFALIPSVIINIISMVWMLDDEMHWKRRAHPRRTGTFELNQKRFISLGKMITLCIFQMGPLFWYYKALYYGWMFTKNKKDDTDKEKRKFFMKMVEAERDATLLRFFEAFLESAPQLIIQGSIAANYFQNYYITGKYPYWLYFQAASLTLSIISISWSVVVQNRSLRMTRDDKVNIWPHEAVLQFCWRFLTILARIITLVAFVLMFGIYVVFLIFGHLIVTLVHVIFLQALHIEACTHIEKLLLLINAMIHLFTPFNMAEGNTRYRYLVAYTVEFLEMMIIFLLLPTPLDAFPLIEKIRIGVPATFFIVLGIFIMLIYYKFFHPNRRQDLEAPNVERNEKLVVSELNGIPSAAIEKAEHMAEIEEHSVPTTSESLLEEDECHN</sequence>
<evidence type="ECO:0000313" key="9">
    <source>
        <dbReference type="Proteomes" id="UP000829354"/>
    </source>
</evidence>
<evidence type="ECO:0000256" key="7">
    <source>
        <dbReference type="RuleBase" id="RU910716"/>
    </source>
</evidence>
<evidence type="ECO:0000256" key="1">
    <source>
        <dbReference type="ARBA" id="ARBA00004651"/>
    </source>
</evidence>
<dbReference type="AlphaFoldDB" id="A0AAE9FK97"/>
<keyword evidence="9" id="KW-1185">Reference proteome</keyword>
<feature type="transmembrane region" description="Helical" evidence="7">
    <location>
        <begin position="344"/>
        <end position="365"/>
    </location>
</feature>
<evidence type="ECO:0000256" key="4">
    <source>
        <dbReference type="ARBA" id="ARBA00022692"/>
    </source>
</evidence>
<comment type="subcellular location">
    <subcellularLocation>
        <location evidence="1">Cell membrane</location>
        <topology evidence="1">Multi-pass membrane protein</topology>
    </subcellularLocation>
    <subcellularLocation>
        <location evidence="7">Membrane</location>
        <topology evidence="7">Multi-pass membrane protein</topology>
    </subcellularLocation>
</comment>
<evidence type="ECO:0000313" key="8">
    <source>
        <dbReference type="EMBL" id="UMM43294.1"/>
    </source>
</evidence>
<organism evidence="8 9">
    <name type="scientific">Caenorhabditis briggsae</name>
    <dbReference type="NCBI Taxonomy" id="6238"/>
    <lineage>
        <taxon>Eukaryota</taxon>
        <taxon>Metazoa</taxon>
        <taxon>Ecdysozoa</taxon>
        <taxon>Nematoda</taxon>
        <taxon>Chromadorea</taxon>
        <taxon>Rhabditida</taxon>
        <taxon>Rhabditina</taxon>
        <taxon>Rhabditomorpha</taxon>
        <taxon>Rhabditoidea</taxon>
        <taxon>Rhabditidae</taxon>
        <taxon>Peloderinae</taxon>
        <taxon>Caenorhabditis</taxon>
    </lineage>
</organism>
<accession>A0AAE9FK97</accession>
<dbReference type="InterPro" id="IPR050895">
    <property type="entry name" value="XK-related_scramblase"/>
</dbReference>
<evidence type="ECO:0000256" key="5">
    <source>
        <dbReference type="ARBA" id="ARBA00022989"/>
    </source>
</evidence>
<name>A0AAE9FK97_CAEBR</name>
<evidence type="ECO:0000256" key="2">
    <source>
        <dbReference type="ARBA" id="ARBA00008789"/>
    </source>
</evidence>
<keyword evidence="3" id="KW-1003">Cell membrane</keyword>
<evidence type="ECO:0000256" key="3">
    <source>
        <dbReference type="ARBA" id="ARBA00022475"/>
    </source>
</evidence>
<dbReference type="PANTHER" id="PTHR16024:SF6">
    <property type="entry name" value="XK-RELATED PROTEIN"/>
    <property type="match status" value="1"/>
</dbReference>
<dbReference type="InterPro" id="IPR018629">
    <property type="entry name" value="XK-rel"/>
</dbReference>
<keyword evidence="5 7" id="KW-1133">Transmembrane helix</keyword>
<protein>
    <recommendedName>
        <fullName evidence="7">Cell death abnormality protein 8</fullName>
    </recommendedName>
</protein>
<dbReference type="GO" id="GO:0005886">
    <property type="term" value="C:plasma membrane"/>
    <property type="evidence" value="ECO:0007669"/>
    <property type="project" value="UniProtKB-SubCell"/>
</dbReference>
<comment type="similarity">
    <text evidence="2 7">Belongs to the XK family.</text>
</comment>
<gene>
    <name evidence="7" type="primary">ced-8</name>
    <name evidence="8" type="ORF">L5515_018845</name>
</gene>
<proteinExistence type="inferred from homology"/>
<dbReference type="EMBL" id="CP092625">
    <property type="protein sequence ID" value="UMM43294.1"/>
    <property type="molecule type" value="Genomic_DNA"/>
</dbReference>
<dbReference type="Pfam" id="PF09815">
    <property type="entry name" value="XK-related"/>
    <property type="match status" value="1"/>
</dbReference>
<feature type="transmembrane region" description="Helical" evidence="7">
    <location>
        <begin position="218"/>
        <end position="239"/>
    </location>
</feature>
<dbReference type="Proteomes" id="UP000829354">
    <property type="component" value="Chromosome X"/>
</dbReference>
<evidence type="ECO:0000256" key="6">
    <source>
        <dbReference type="ARBA" id="ARBA00023136"/>
    </source>
</evidence>
<feature type="transmembrane region" description="Helical" evidence="7">
    <location>
        <begin position="377"/>
        <end position="398"/>
    </location>
</feature>
<reference evidence="8 9" key="1">
    <citation type="submission" date="2022-04" db="EMBL/GenBank/DDBJ databases">
        <title>Chromosome-level reference genomes for two strains of Caenorhabditis briggsae: an improved platform for comparative genomics.</title>
        <authorList>
            <person name="Stevens L."/>
            <person name="Andersen E."/>
        </authorList>
    </citation>
    <scope>NUCLEOTIDE SEQUENCE [LARGE SCALE GENOMIC DNA]</scope>
    <source>
        <strain evidence="8">VX34</strain>
        <tissue evidence="8">Whole-organism</tissue>
    </source>
</reference>
<keyword evidence="6 7" id="KW-0472">Membrane</keyword>
<feature type="transmembrane region" description="Helical" evidence="7">
    <location>
        <begin position="43"/>
        <end position="70"/>
    </location>
</feature>
<keyword evidence="4 7" id="KW-0812">Transmembrane</keyword>